<dbReference type="NCBIfam" id="TIGR01200">
    <property type="entry name" value="GLPGLI"/>
    <property type="match status" value="1"/>
</dbReference>
<protein>
    <submittedName>
        <fullName evidence="1">GLPGLI family protein</fullName>
    </submittedName>
</protein>
<evidence type="ECO:0000313" key="2">
    <source>
        <dbReference type="Proteomes" id="UP000256326"/>
    </source>
</evidence>
<gene>
    <name evidence="1" type="ORF">DRF58_15310</name>
</gene>
<evidence type="ECO:0000313" key="1">
    <source>
        <dbReference type="EMBL" id="REC67383.1"/>
    </source>
</evidence>
<keyword evidence="2" id="KW-1185">Reference proteome</keyword>
<sequence length="288" mass="33910">MKVVVKQAIFTIIKLLTMKNHYLLILVLLSNFIFGQNKQFLYEYKFIPDSTNKADIKREIMVLNIQKDRSEYYSSVRYESDSTQYAAYQKGINSMPPGNPLVNEWVTKYPNSNQLVHTVMLMSDKYKVKQDVELNWKLTNEFSKILNYNVQKATTEFGGRKWTAWFTKDIPIQDGPYKFKGLPGLILKIEDSNKSHVWELKGIRSNQEPFVYPDLNNYRIIQLNYNQFVKKFKDYRQDPTADLVGQIPDQHDWTGKWRTSAEIIKEMNTEALERLAKDNNLIEINLLK</sequence>
<reference evidence="1 2" key="1">
    <citation type="journal article" date="2006" name="Int. J. Syst. Evol. Microbiol.">
        <title>Chryseobacterium hispanicum sp. nov., isolated from the drinking water distribution system of Sevilla, Spain.</title>
        <authorList>
            <person name="Gallego V."/>
            <person name="Garcia M.T."/>
            <person name="Ventosa A."/>
        </authorList>
    </citation>
    <scope>NUCLEOTIDE SEQUENCE [LARGE SCALE GENOMIC DNA]</scope>
    <source>
        <strain evidence="1 2">KCTC 22104</strain>
    </source>
</reference>
<organism evidence="1 2">
    <name type="scientific">Epilithonimonas hispanica</name>
    <dbReference type="NCBI Taxonomy" id="358687"/>
    <lineage>
        <taxon>Bacteria</taxon>
        <taxon>Pseudomonadati</taxon>
        <taxon>Bacteroidota</taxon>
        <taxon>Flavobacteriia</taxon>
        <taxon>Flavobacteriales</taxon>
        <taxon>Weeksellaceae</taxon>
        <taxon>Chryseobacterium group</taxon>
        <taxon>Epilithonimonas</taxon>
    </lineage>
</organism>
<dbReference type="EMBL" id="QNUG01000044">
    <property type="protein sequence ID" value="REC67383.1"/>
    <property type="molecule type" value="Genomic_DNA"/>
</dbReference>
<accession>A0A3D9CNQ2</accession>
<dbReference type="AlphaFoldDB" id="A0A3D9CNQ2"/>
<name>A0A3D9CNQ2_9FLAO</name>
<comment type="caution">
    <text evidence="1">The sequence shown here is derived from an EMBL/GenBank/DDBJ whole genome shotgun (WGS) entry which is preliminary data.</text>
</comment>
<dbReference type="Proteomes" id="UP000256326">
    <property type="component" value="Unassembled WGS sequence"/>
</dbReference>
<dbReference type="InterPro" id="IPR005901">
    <property type="entry name" value="GLPGLI"/>
</dbReference>
<proteinExistence type="predicted"/>
<dbReference type="Pfam" id="PF09697">
    <property type="entry name" value="Porph_ging"/>
    <property type="match status" value="1"/>
</dbReference>